<dbReference type="HAMAP" id="MF_01114">
    <property type="entry name" value="RecX"/>
    <property type="match status" value="1"/>
</dbReference>
<evidence type="ECO:0000259" key="7">
    <source>
        <dbReference type="Pfam" id="PF02631"/>
    </source>
</evidence>
<dbReference type="InterPro" id="IPR003783">
    <property type="entry name" value="Regulatory_RecX"/>
</dbReference>
<gene>
    <name evidence="5" type="primary">recX</name>
    <name evidence="9" type="ORF">ACFFX0_29195</name>
</gene>
<comment type="function">
    <text evidence="5">Modulates RecA activity.</text>
</comment>
<evidence type="ECO:0000256" key="4">
    <source>
        <dbReference type="ARBA" id="ARBA00022490"/>
    </source>
</evidence>
<dbReference type="EMBL" id="JBHMFI010000007">
    <property type="protein sequence ID" value="MFB9075039.1"/>
    <property type="molecule type" value="Genomic_DNA"/>
</dbReference>
<evidence type="ECO:0000256" key="6">
    <source>
        <dbReference type="SAM" id="MobiDB-lite"/>
    </source>
</evidence>
<evidence type="ECO:0000313" key="9">
    <source>
        <dbReference type="EMBL" id="MFB9075039.1"/>
    </source>
</evidence>
<proteinExistence type="inferred from homology"/>
<dbReference type="InterPro" id="IPR053926">
    <property type="entry name" value="RecX_HTH_1st"/>
</dbReference>
<dbReference type="InterPro" id="IPR053924">
    <property type="entry name" value="RecX_HTH_2nd"/>
</dbReference>
<name>A0ABV5G826_9MICC</name>
<keyword evidence="10" id="KW-1185">Reference proteome</keyword>
<accession>A0ABV5G826</accession>
<organism evidence="9 10">
    <name type="scientific">Citricoccus parietis</name>
    <dbReference type="NCBI Taxonomy" id="592307"/>
    <lineage>
        <taxon>Bacteria</taxon>
        <taxon>Bacillati</taxon>
        <taxon>Actinomycetota</taxon>
        <taxon>Actinomycetes</taxon>
        <taxon>Micrococcales</taxon>
        <taxon>Micrococcaceae</taxon>
        <taxon>Citricoccus</taxon>
    </lineage>
</organism>
<evidence type="ECO:0000256" key="2">
    <source>
        <dbReference type="ARBA" id="ARBA00009695"/>
    </source>
</evidence>
<dbReference type="Gene3D" id="1.10.10.10">
    <property type="entry name" value="Winged helix-like DNA-binding domain superfamily/Winged helix DNA-binding domain"/>
    <property type="match status" value="2"/>
</dbReference>
<evidence type="ECO:0000256" key="1">
    <source>
        <dbReference type="ARBA" id="ARBA00004496"/>
    </source>
</evidence>
<comment type="similarity">
    <text evidence="2 5">Belongs to the RecX family.</text>
</comment>
<evidence type="ECO:0000256" key="3">
    <source>
        <dbReference type="ARBA" id="ARBA00018111"/>
    </source>
</evidence>
<protein>
    <recommendedName>
        <fullName evidence="3 5">Regulatory protein RecX</fullName>
    </recommendedName>
</protein>
<dbReference type="Pfam" id="PF02631">
    <property type="entry name" value="RecX_HTH2"/>
    <property type="match status" value="1"/>
</dbReference>
<dbReference type="Pfam" id="PF21982">
    <property type="entry name" value="RecX_HTH1"/>
    <property type="match status" value="1"/>
</dbReference>
<evidence type="ECO:0000256" key="5">
    <source>
        <dbReference type="HAMAP-Rule" id="MF_01114"/>
    </source>
</evidence>
<reference evidence="9 10" key="1">
    <citation type="submission" date="2024-09" db="EMBL/GenBank/DDBJ databases">
        <authorList>
            <person name="Sun Q."/>
            <person name="Mori K."/>
        </authorList>
    </citation>
    <scope>NUCLEOTIDE SEQUENCE [LARGE SCALE GENOMIC DNA]</scope>
    <source>
        <strain evidence="9 10">CCM 7609</strain>
    </source>
</reference>
<evidence type="ECO:0000259" key="8">
    <source>
        <dbReference type="Pfam" id="PF21982"/>
    </source>
</evidence>
<dbReference type="InterPro" id="IPR036388">
    <property type="entry name" value="WH-like_DNA-bd_sf"/>
</dbReference>
<dbReference type="PANTHER" id="PTHR33602">
    <property type="entry name" value="REGULATORY PROTEIN RECX FAMILY PROTEIN"/>
    <property type="match status" value="1"/>
</dbReference>
<evidence type="ECO:0000313" key="10">
    <source>
        <dbReference type="Proteomes" id="UP001589575"/>
    </source>
</evidence>
<comment type="subcellular location">
    <subcellularLocation>
        <location evidence="1 5">Cytoplasm</location>
    </subcellularLocation>
</comment>
<comment type="caution">
    <text evidence="9">The sequence shown here is derived from an EMBL/GenBank/DDBJ whole genome shotgun (WGS) entry which is preliminary data.</text>
</comment>
<dbReference type="PANTHER" id="PTHR33602:SF1">
    <property type="entry name" value="REGULATORY PROTEIN RECX FAMILY PROTEIN"/>
    <property type="match status" value="1"/>
</dbReference>
<feature type="region of interest" description="Disordered" evidence="6">
    <location>
        <begin position="1"/>
        <end position="21"/>
    </location>
</feature>
<feature type="domain" description="RecX second three-helical" evidence="7">
    <location>
        <begin position="74"/>
        <end position="115"/>
    </location>
</feature>
<feature type="region of interest" description="Disordered" evidence="6">
    <location>
        <begin position="139"/>
        <end position="181"/>
    </location>
</feature>
<keyword evidence="4 5" id="KW-0963">Cytoplasm</keyword>
<sequence length="200" mass="22485">MTRRHLRAVPDVPEHLADDPEPAAAEVARTIVLRQLTASPKSRKQLEEKLAERDVPEDVAAAVLDRLEDVRLVDDTAYAENFVRTRQRSKGLARGALRRELQQKGVSGEAAEQALETISEDAEREAAVELVQRKIRGRQLPSGDAVEDRPSGTRRSGAWPACSPARDTRPAWHWASSRTSSVDSRTRRMLLPWTRTRILR</sequence>
<feature type="domain" description="RecX first three-helical" evidence="8">
    <location>
        <begin position="28"/>
        <end position="67"/>
    </location>
</feature>
<dbReference type="Proteomes" id="UP001589575">
    <property type="component" value="Unassembled WGS sequence"/>
</dbReference>